<proteinExistence type="predicted"/>
<reference evidence="1 2" key="1">
    <citation type="journal article" date="2024" name="Plant Biotechnol. J.">
        <title>Genome and CRISPR/Cas9 system of a widespread forest tree (Populus alba) in the world.</title>
        <authorList>
            <person name="Liu Y.J."/>
            <person name="Jiang P.F."/>
            <person name="Han X.M."/>
            <person name="Li X.Y."/>
            <person name="Wang H.M."/>
            <person name="Wang Y.J."/>
            <person name="Wang X.X."/>
            <person name="Zeng Q.Y."/>
        </authorList>
    </citation>
    <scope>NUCLEOTIDE SEQUENCE [LARGE SCALE GENOMIC DNA]</scope>
    <source>
        <strain evidence="2">cv. PAL-ZL1</strain>
    </source>
</reference>
<organism evidence="1 2">
    <name type="scientific">Populus alba</name>
    <name type="common">White poplar</name>
    <dbReference type="NCBI Taxonomy" id="43335"/>
    <lineage>
        <taxon>Eukaryota</taxon>
        <taxon>Viridiplantae</taxon>
        <taxon>Streptophyta</taxon>
        <taxon>Embryophyta</taxon>
        <taxon>Tracheophyta</taxon>
        <taxon>Spermatophyta</taxon>
        <taxon>Magnoliopsida</taxon>
        <taxon>eudicotyledons</taxon>
        <taxon>Gunneridae</taxon>
        <taxon>Pentapetalae</taxon>
        <taxon>rosids</taxon>
        <taxon>fabids</taxon>
        <taxon>Malpighiales</taxon>
        <taxon>Salicaceae</taxon>
        <taxon>Saliceae</taxon>
        <taxon>Populus</taxon>
    </lineage>
</organism>
<comment type="caution">
    <text evidence="1">The sequence shown here is derived from an EMBL/GenBank/DDBJ whole genome shotgun (WGS) entry which is preliminary data.</text>
</comment>
<protein>
    <submittedName>
        <fullName evidence="1">Uncharacterized protein</fullName>
    </submittedName>
</protein>
<keyword evidence="2" id="KW-1185">Reference proteome</keyword>
<gene>
    <name evidence="1" type="ORF">D5086_021854</name>
</gene>
<dbReference type="Proteomes" id="UP000309997">
    <property type="component" value="Unassembled WGS sequence"/>
</dbReference>
<name>A0ACC4BDV7_POPAL</name>
<evidence type="ECO:0000313" key="2">
    <source>
        <dbReference type="Proteomes" id="UP000309997"/>
    </source>
</evidence>
<dbReference type="EMBL" id="RCHU02000011">
    <property type="protein sequence ID" value="KAL3576571.1"/>
    <property type="molecule type" value="Genomic_DNA"/>
</dbReference>
<accession>A0ACC4BDV7</accession>
<evidence type="ECO:0000313" key="1">
    <source>
        <dbReference type="EMBL" id="KAL3576571.1"/>
    </source>
</evidence>
<sequence length="282" mass="32378">MFNEMQEILAQLKEETLFTPKEALFCDIINFYGRARLPENALKLFDELPSFRVQMTVKSYNSLLSVFLMCKDFDKMRELFVGIEKLGKADACTYNLLIRGLKEAFKLKTDMVKVYRVYPNAYIYASLIKGVCKNGELSLAFRLKKEMIRNKIELDPAIYSTLISGLFKAGRKEEALGVWEDMKERGILFDGFCNGMQFKEAAFILDEMIFKGFVPCSSSICKFVNRLCEGKNEDLLRSAFNTLEKGKLVNVDLWRMAVAMVFKDDKLSSSFNLVDSLIDVMN</sequence>